<feature type="region of interest" description="Disordered" evidence="10">
    <location>
        <begin position="659"/>
        <end position="685"/>
    </location>
</feature>
<keyword evidence="5 8" id="KW-0442">Lipid degradation</keyword>
<gene>
    <name evidence="12" type="ORF">TCE0_024f07560</name>
</gene>
<feature type="compositionally biased region" description="Low complexity" evidence="10">
    <location>
        <begin position="59"/>
        <end position="68"/>
    </location>
</feature>
<accession>A0A6V8HBA2</accession>
<dbReference type="SUPFAM" id="SSF52151">
    <property type="entry name" value="FabD/lysophospholipase-like"/>
    <property type="match status" value="1"/>
</dbReference>
<dbReference type="InterPro" id="IPR002642">
    <property type="entry name" value="LysoPLipase_cat_dom"/>
</dbReference>
<keyword evidence="13" id="KW-1185">Reference proteome</keyword>
<dbReference type="PROSITE" id="PS51210">
    <property type="entry name" value="PLA2C"/>
    <property type="match status" value="1"/>
</dbReference>
<evidence type="ECO:0000256" key="8">
    <source>
        <dbReference type="PROSITE-ProRule" id="PRU00555"/>
    </source>
</evidence>
<dbReference type="PANTHER" id="PTHR10728:SF40">
    <property type="entry name" value="PATATIN FAMILY PROTEIN"/>
    <property type="match status" value="1"/>
</dbReference>
<dbReference type="Proteomes" id="UP000053095">
    <property type="component" value="Unassembled WGS sequence"/>
</dbReference>
<proteinExistence type="inferred from homology"/>
<dbReference type="GO" id="GO:0005829">
    <property type="term" value="C:cytosol"/>
    <property type="evidence" value="ECO:0007669"/>
    <property type="project" value="TreeGrafter"/>
</dbReference>
<reference evidence="13" key="1">
    <citation type="journal article" date="2015" name="Genome Announc.">
        <title>Draft genome sequence of Talaromyces cellulolyticus strain Y-94, a source of lignocellulosic biomass-degrading enzymes.</title>
        <authorList>
            <person name="Fujii T."/>
            <person name="Koike H."/>
            <person name="Sawayama S."/>
            <person name="Yano S."/>
            <person name="Inoue H."/>
        </authorList>
    </citation>
    <scope>NUCLEOTIDE SEQUENCE [LARGE SCALE GENOMIC DNA]</scope>
    <source>
        <strain evidence="13">Y-94</strain>
    </source>
</reference>
<evidence type="ECO:0000256" key="5">
    <source>
        <dbReference type="ARBA" id="ARBA00022963"/>
    </source>
</evidence>
<dbReference type="CDD" id="cd00147">
    <property type="entry name" value="cPLA2_like"/>
    <property type="match status" value="1"/>
</dbReference>
<dbReference type="GO" id="GO:0046475">
    <property type="term" value="P:glycerophospholipid catabolic process"/>
    <property type="evidence" value="ECO:0007669"/>
    <property type="project" value="TreeGrafter"/>
</dbReference>
<name>A0A6V8HBA2_TALPI</name>
<dbReference type="AlphaFoldDB" id="A0A6V8HBA2"/>
<evidence type="ECO:0000256" key="4">
    <source>
        <dbReference type="ARBA" id="ARBA00022801"/>
    </source>
</evidence>
<feature type="domain" description="PLA2c" evidence="11">
    <location>
        <begin position="146"/>
        <end position="553"/>
    </location>
</feature>
<comment type="catalytic activity">
    <reaction evidence="7 9">
        <text>a 1-acyl-sn-glycero-3-phosphocholine + H2O = sn-glycerol 3-phosphocholine + a fatty acid + H(+)</text>
        <dbReference type="Rhea" id="RHEA:15177"/>
        <dbReference type="ChEBI" id="CHEBI:15377"/>
        <dbReference type="ChEBI" id="CHEBI:15378"/>
        <dbReference type="ChEBI" id="CHEBI:16870"/>
        <dbReference type="ChEBI" id="CHEBI:28868"/>
        <dbReference type="ChEBI" id="CHEBI:58168"/>
        <dbReference type="EC" id="3.1.1.5"/>
    </reaction>
</comment>
<evidence type="ECO:0000313" key="12">
    <source>
        <dbReference type="EMBL" id="GAM37549.1"/>
    </source>
</evidence>
<organism evidence="12 13">
    <name type="scientific">Talaromyces pinophilus</name>
    <name type="common">Penicillium pinophilum</name>
    <dbReference type="NCBI Taxonomy" id="128442"/>
    <lineage>
        <taxon>Eukaryota</taxon>
        <taxon>Fungi</taxon>
        <taxon>Dikarya</taxon>
        <taxon>Ascomycota</taxon>
        <taxon>Pezizomycotina</taxon>
        <taxon>Eurotiomycetes</taxon>
        <taxon>Eurotiomycetidae</taxon>
        <taxon>Eurotiales</taxon>
        <taxon>Trichocomaceae</taxon>
        <taxon>Talaromyces</taxon>
        <taxon>Talaromyces sect. Talaromyces</taxon>
    </lineage>
</organism>
<feature type="region of interest" description="Disordered" evidence="10">
    <location>
        <begin position="708"/>
        <end position="749"/>
    </location>
</feature>
<evidence type="ECO:0000256" key="3">
    <source>
        <dbReference type="ARBA" id="ARBA00013274"/>
    </source>
</evidence>
<feature type="region of interest" description="Disordered" evidence="10">
    <location>
        <begin position="47"/>
        <end position="68"/>
    </location>
</feature>
<evidence type="ECO:0000256" key="10">
    <source>
        <dbReference type="SAM" id="MobiDB-lite"/>
    </source>
</evidence>
<dbReference type="SMART" id="SM00022">
    <property type="entry name" value="PLAc"/>
    <property type="match status" value="1"/>
</dbReference>
<keyword evidence="4 8" id="KW-0378">Hydrolase</keyword>
<evidence type="ECO:0000256" key="1">
    <source>
        <dbReference type="ARBA" id="ARBA00002169"/>
    </source>
</evidence>
<dbReference type="EC" id="3.1.1.5" evidence="3 9"/>
<dbReference type="PANTHER" id="PTHR10728">
    <property type="entry name" value="CYTOSOLIC PHOSPHOLIPASE A2"/>
    <property type="match status" value="1"/>
</dbReference>
<comment type="caution">
    <text evidence="12">The sequence shown here is derived from an EMBL/GenBank/DDBJ whole genome shotgun (WGS) entry which is preliminary data.</text>
</comment>
<dbReference type="EMBL" id="DF933820">
    <property type="protein sequence ID" value="GAM37549.1"/>
    <property type="molecule type" value="Genomic_DNA"/>
</dbReference>
<dbReference type="Pfam" id="PF01735">
    <property type="entry name" value="PLA2_B"/>
    <property type="match status" value="1"/>
</dbReference>
<evidence type="ECO:0000259" key="11">
    <source>
        <dbReference type="PROSITE" id="PS51210"/>
    </source>
</evidence>
<sequence>MASAAALRLRWGVPPAFLAAWGSWNYTSRDSLRADGSSRAWNQKLTYSTQQAQRKNENETTNTTPTNAQEAQTAWALFTKKFAVVRDSFASVELGNIGDNIKNFILPDWARLLPATVQKLQRELSMAPGSLADSIWKEAHDPDINPEIAIEARVRVGDTLCPEEVQFRQKRQRHVVKALAKYLDLKEEDIHPDDVPVIAMCGSGGGLRALVAGSGSYLASQEAGLWDCVTYTAGVSGSCWLQTLYNSSLGNRDFNRLVGHLKSRLGVHIAFPPKALNLLTTAPTNKYLLSGLVEKLKGDPDANFGLVDIYGLLLAARLLVPRGELDVSDRTLKLSNQRDFVQDGSNPLPIYTAVRHEIPVPDKEDMKGRRAVEKVKEEALKEAWFQWFEFTPYEFFCEEFGAGIPMWAVGRRFYEGREQPPNTYPVPELRIPALMGIWGSAFCATLAHYYKEIRPVVKGLAGFGGIDSLIEGKSDELIKVHPFDPASIPNYILGMKGKLPSSCPESALSDPHLQLMDAGMSNNLPIYPLLRPGRDVDIIVAFDASADIKQENWLAVVDGYVRQRGVQGWPVGAGWPPADIQPDEAANIISEVNQLSESKSDEKLHEAQEHDPNRMNKDGPLPDTLMTSDSRYDSTSRKSGTSPSDLTYCNVWLGTKQEMTSAKEPPPSKRLFHPSHGDQSTSDFHLMQPDAGIAVVYFPLLPNPSAPDYKTPSLDRSQIARPRKSTTPNNDDELVATKKPKPKPNSINPDVDDFLSTWNFVYTPEQIDSVVGLARANFAEGEAQVKRVVRGVYERRRRDRLKRERIAKEEEVDRRADELKRRHEGFAPIY</sequence>
<evidence type="ECO:0000256" key="6">
    <source>
        <dbReference type="ARBA" id="ARBA00023098"/>
    </source>
</evidence>
<evidence type="ECO:0000313" key="13">
    <source>
        <dbReference type="Proteomes" id="UP000053095"/>
    </source>
</evidence>
<dbReference type="Gene3D" id="3.40.1090.10">
    <property type="entry name" value="Cytosolic phospholipase A2 catalytic domain"/>
    <property type="match status" value="2"/>
</dbReference>
<feature type="compositionally biased region" description="Basic and acidic residues" evidence="10">
    <location>
        <begin position="598"/>
        <end position="617"/>
    </location>
</feature>
<dbReference type="GO" id="GO:0004622">
    <property type="term" value="F:phosphatidylcholine lysophospholipase activity"/>
    <property type="evidence" value="ECO:0007669"/>
    <property type="project" value="UniProtKB-EC"/>
</dbReference>
<comment type="function">
    <text evidence="1">Catalyzes the release of fatty acids from lysophospholipids.</text>
</comment>
<comment type="similarity">
    <text evidence="2 9">Belongs to the lysophospholipase family.</text>
</comment>
<dbReference type="GO" id="GO:0004623">
    <property type="term" value="F:phospholipase A2 activity"/>
    <property type="evidence" value="ECO:0007669"/>
    <property type="project" value="TreeGrafter"/>
</dbReference>
<feature type="compositionally biased region" description="Polar residues" evidence="10">
    <location>
        <begin position="637"/>
        <end position="647"/>
    </location>
</feature>
<evidence type="ECO:0000256" key="2">
    <source>
        <dbReference type="ARBA" id="ARBA00008780"/>
    </source>
</evidence>
<evidence type="ECO:0000256" key="9">
    <source>
        <dbReference type="RuleBase" id="RU362103"/>
    </source>
</evidence>
<dbReference type="InterPro" id="IPR016035">
    <property type="entry name" value="Acyl_Trfase/lysoPLipase"/>
</dbReference>
<keyword evidence="6 8" id="KW-0443">Lipid metabolism</keyword>
<evidence type="ECO:0000256" key="7">
    <source>
        <dbReference type="ARBA" id="ARBA00049531"/>
    </source>
</evidence>
<protein>
    <recommendedName>
        <fullName evidence="3 9">Lysophospholipase</fullName>
        <ecNumber evidence="3 9">3.1.1.5</ecNumber>
    </recommendedName>
</protein>
<feature type="region of interest" description="Disordered" evidence="10">
    <location>
        <begin position="594"/>
        <end position="647"/>
    </location>
</feature>